<dbReference type="EC" id="3.5.1.-" evidence="6"/>
<keyword evidence="5" id="KW-0119">Carbohydrate metabolism</keyword>
<dbReference type="AlphaFoldDB" id="A0A644Y5K5"/>
<dbReference type="EMBL" id="VSSQ01003679">
    <property type="protein sequence ID" value="MPM21843.1"/>
    <property type="molecule type" value="Genomic_DNA"/>
</dbReference>
<comment type="cofactor">
    <cofactor evidence="1">
        <name>Mg(2+)</name>
        <dbReference type="ChEBI" id="CHEBI:18420"/>
    </cofactor>
</comment>
<keyword evidence="2" id="KW-0479">Metal-binding</keyword>
<dbReference type="InterPro" id="IPR011330">
    <property type="entry name" value="Glyco_hydro/deAcase_b/a-brl"/>
</dbReference>
<gene>
    <name evidence="6" type="primary">chbG_7</name>
    <name evidence="6" type="ORF">SDC9_68293</name>
</gene>
<keyword evidence="4" id="KW-0460">Magnesium</keyword>
<evidence type="ECO:0000256" key="3">
    <source>
        <dbReference type="ARBA" id="ARBA00022801"/>
    </source>
</evidence>
<dbReference type="Gene3D" id="3.20.20.370">
    <property type="entry name" value="Glycoside hydrolase/deacetylase"/>
    <property type="match status" value="1"/>
</dbReference>
<evidence type="ECO:0000256" key="2">
    <source>
        <dbReference type="ARBA" id="ARBA00022723"/>
    </source>
</evidence>
<evidence type="ECO:0000313" key="6">
    <source>
        <dbReference type="EMBL" id="MPM21843.1"/>
    </source>
</evidence>
<dbReference type="InterPro" id="IPR006879">
    <property type="entry name" value="YdjC-like"/>
</dbReference>
<accession>A0A644Y5K5</accession>
<evidence type="ECO:0000256" key="5">
    <source>
        <dbReference type="ARBA" id="ARBA00023277"/>
    </source>
</evidence>
<proteinExistence type="predicted"/>
<dbReference type="GO" id="GO:0016787">
    <property type="term" value="F:hydrolase activity"/>
    <property type="evidence" value="ECO:0007669"/>
    <property type="project" value="UniProtKB-KW"/>
</dbReference>
<dbReference type="GO" id="GO:0005975">
    <property type="term" value="P:carbohydrate metabolic process"/>
    <property type="evidence" value="ECO:0007669"/>
    <property type="project" value="InterPro"/>
</dbReference>
<dbReference type="GO" id="GO:0046872">
    <property type="term" value="F:metal ion binding"/>
    <property type="evidence" value="ECO:0007669"/>
    <property type="project" value="UniProtKB-KW"/>
</dbReference>
<name>A0A644Y5K5_9ZZZZ</name>
<evidence type="ECO:0000256" key="1">
    <source>
        <dbReference type="ARBA" id="ARBA00001946"/>
    </source>
</evidence>
<reference evidence="6" key="1">
    <citation type="submission" date="2019-08" db="EMBL/GenBank/DDBJ databases">
        <authorList>
            <person name="Kucharzyk K."/>
            <person name="Murdoch R.W."/>
            <person name="Higgins S."/>
            <person name="Loffler F."/>
        </authorList>
    </citation>
    <scope>NUCLEOTIDE SEQUENCE</scope>
</reference>
<organism evidence="6">
    <name type="scientific">bioreactor metagenome</name>
    <dbReference type="NCBI Taxonomy" id="1076179"/>
    <lineage>
        <taxon>unclassified sequences</taxon>
        <taxon>metagenomes</taxon>
        <taxon>ecological metagenomes</taxon>
    </lineage>
</organism>
<comment type="caution">
    <text evidence="6">The sequence shown here is derived from an EMBL/GenBank/DDBJ whole genome shotgun (WGS) entry which is preliminary data.</text>
</comment>
<keyword evidence="3 6" id="KW-0378">Hydrolase</keyword>
<dbReference type="SUPFAM" id="SSF88713">
    <property type="entry name" value="Glycoside hydrolase/deacetylase"/>
    <property type="match status" value="1"/>
</dbReference>
<protein>
    <submittedName>
        <fullName evidence="6">Chitooligosaccharide deacetylase</fullName>
        <ecNumber evidence="6">3.5.1.-</ecNumber>
    </submittedName>
</protein>
<sequence>MAARGGGADRCAAAEPAESGRTGVKQITMITRADDAGSSLSANAAIERVLRAGFIKNVSVMAPGRFLDNASERLRQNKRVCFGMHATLNAEWDHVKWGPLSNPAPNAGLTDESGWFFGDPDVFLRTKPDVSTILREYDAQLDALTRARFDIRYVDSHMFPERCVPGLDEAVRDWAVKKGLLDHMYFYRLPPDWERVAKDPGVLLKVLRELPQGQYFYLAHPALYSEEMLQTGNAAVSGEQIARERAGEAKLLSNPLLRLGMRLLSIVSIRYDRAVPNERLTVDDVLRLFA</sequence>
<dbReference type="Pfam" id="PF04794">
    <property type="entry name" value="YdjC"/>
    <property type="match status" value="1"/>
</dbReference>
<evidence type="ECO:0000256" key="4">
    <source>
        <dbReference type="ARBA" id="ARBA00022842"/>
    </source>
</evidence>